<dbReference type="EMBL" id="LAZR01001821">
    <property type="protein sequence ID" value="KKN38540.1"/>
    <property type="molecule type" value="Genomic_DNA"/>
</dbReference>
<keyword evidence="1" id="KW-0812">Transmembrane</keyword>
<feature type="transmembrane region" description="Helical" evidence="1">
    <location>
        <begin position="6"/>
        <end position="24"/>
    </location>
</feature>
<accession>A0A0F9Q3J5</accession>
<keyword evidence="1" id="KW-1133">Transmembrane helix</keyword>
<feature type="transmembrane region" description="Helical" evidence="1">
    <location>
        <begin position="31"/>
        <end position="49"/>
    </location>
</feature>
<evidence type="ECO:0000313" key="2">
    <source>
        <dbReference type="EMBL" id="KKN38540.1"/>
    </source>
</evidence>
<dbReference type="AlphaFoldDB" id="A0A0F9Q3J5"/>
<reference evidence="2" key="1">
    <citation type="journal article" date="2015" name="Nature">
        <title>Complex archaea that bridge the gap between prokaryotes and eukaryotes.</title>
        <authorList>
            <person name="Spang A."/>
            <person name="Saw J.H."/>
            <person name="Jorgensen S.L."/>
            <person name="Zaremba-Niedzwiedzka K."/>
            <person name="Martijn J."/>
            <person name="Lind A.E."/>
            <person name="van Eijk R."/>
            <person name="Schleper C."/>
            <person name="Guy L."/>
            <person name="Ettema T.J."/>
        </authorList>
    </citation>
    <scope>NUCLEOTIDE SEQUENCE</scope>
</reference>
<gene>
    <name evidence="2" type="ORF">LCGC14_0752350</name>
</gene>
<keyword evidence="1" id="KW-0472">Membrane</keyword>
<name>A0A0F9Q3J5_9ZZZZ</name>
<proteinExistence type="predicted"/>
<organism evidence="2">
    <name type="scientific">marine sediment metagenome</name>
    <dbReference type="NCBI Taxonomy" id="412755"/>
    <lineage>
        <taxon>unclassified sequences</taxon>
        <taxon>metagenomes</taxon>
        <taxon>ecological metagenomes</taxon>
    </lineage>
</organism>
<evidence type="ECO:0000256" key="1">
    <source>
        <dbReference type="SAM" id="Phobius"/>
    </source>
</evidence>
<comment type="caution">
    <text evidence="2">The sequence shown here is derived from an EMBL/GenBank/DDBJ whole genome shotgun (WGS) entry which is preliminary data.</text>
</comment>
<protein>
    <submittedName>
        <fullName evidence="2">Uncharacterized protein</fullName>
    </submittedName>
</protein>
<sequence>MNDHDWFGIICALLTLFVGFHLTVNTNDILCNYLIGPVFLGLGSTGLYIEWEQIR</sequence>